<dbReference type="GO" id="GO:0043420">
    <property type="term" value="P:anthranilate metabolic process"/>
    <property type="evidence" value="ECO:0007669"/>
    <property type="project" value="UniProtKB-UniRule"/>
</dbReference>
<evidence type="ECO:0000256" key="2">
    <source>
        <dbReference type="ARBA" id="ARBA00022630"/>
    </source>
</evidence>
<feature type="domain" description="FAD-binding" evidence="12">
    <location>
        <begin position="17"/>
        <end position="381"/>
    </location>
</feature>
<gene>
    <name evidence="11" type="primary">BNA4</name>
    <name evidence="13" type="ORF">EX30DRAFT_331687</name>
</gene>
<dbReference type="FunCoup" id="A0A4V3SIN7">
    <property type="interactions" value="756"/>
</dbReference>
<dbReference type="AlphaFoldDB" id="A0A4V3SIN7"/>
<keyword evidence="6 11" id="KW-0521">NADP</keyword>
<reference evidence="13 14" key="1">
    <citation type="submission" date="2019-04" db="EMBL/GenBank/DDBJ databases">
        <title>Comparative genomics and transcriptomics to analyze fruiting body development in filamentous ascomycetes.</title>
        <authorList>
            <consortium name="DOE Joint Genome Institute"/>
            <person name="Lutkenhaus R."/>
            <person name="Traeger S."/>
            <person name="Breuer J."/>
            <person name="Kuo A."/>
            <person name="Lipzen A."/>
            <person name="Pangilinan J."/>
            <person name="Dilworth D."/>
            <person name="Sandor L."/>
            <person name="Poggeler S."/>
            <person name="Barry K."/>
            <person name="Grigoriev I.V."/>
            <person name="Nowrousian M."/>
        </authorList>
    </citation>
    <scope>NUCLEOTIDE SEQUENCE [LARGE SCALE GENOMIC DNA]</scope>
    <source>
        <strain evidence="13 14">CBS 389.68</strain>
    </source>
</reference>
<organism evidence="13 14">
    <name type="scientific">Ascodesmis nigricans</name>
    <dbReference type="NCBI Taxonomy" id="341454"/>
    <lineage>
        <taxon>Eukaryota</taxon>
        <taxon>Fungi</taxon>
        <taxon>Dikarya</taxon>
        <taxon>Ascomycota</taxon>
        <taxon>Pezizomycotina</taxon>
        <taxon>Pezizomycetes</taxon>
        <taxon>Pezizales</taxon>
        <taxon>Ascodesmidaceae</taxon>
        <taxon>Ascodesmis</taxon>
    </lineage>
</organism>
<dbReference type="PRINTS" id="PR00420">
    <property type="entry name" value="RNGMNOXGNASE"/>
</dbReference>
<comment type="pathway">
    <text evidence="11">Cofactor biosynthesis; NAD(+) biosynthesis; quinolinate from L-kynurenine: step 1/3.</text>
</comment>
<evidence type="ECO:0000256" key="3">
    <source>
        <dbReference type="ARBA" id="ARBA00022642"/>
    </source>
</evidence>
<evidence type="ECO:0000256" key="4">
    <source>
        <dbReference type="ARBA" id="ARBA00022787"/>
    </source>
</evidence>
<dbReference type="GO" id="GO:0005741">
    <property type="term" value="C:mitochondrial outer membrane"/>
    <property type="evidence" value="ECO:0007669"/>
    <property type="project" value="UniProtKB-SubCell"/>
</dbReference>
<keyword evidence="7 11" id="KW-0560">Oxidoreductase</keyword>
<dbReference type="GO" id="GO:0019805">
    <property type="term" value="P:quinolinate biosynthetic process"/>
    <property type="evidence" value="ECO:0007669"/>
    <property type="project" value="UniProtKB-UniRule"/>
</dbReference>
<keyword evidence="5 11" id="KW-0274">FAD</keyword>
<keyword evidence="3 11" id="KW-0662">Pyridine nucleotide biosynthesis</keyword>
<evidence type="ECO:0000256" key="5">
    <source>
        <dbReference type="ARBA" id="ARBA00022827"/>
    </source>
</evidence>
<dbReference type="EC" id="1.14.13.9" evidence="11"/>
<keyword evidence="2 11" id="KW-0285">Flavoprotein</keyword>
<evidence type="ECO:0000259" key="12">
    <source>
        <dbReference type="Pfam" id="PF01494"/>
    </source>
</evidence>
<comment type="subcellular location">
    <subcellularLocation>
        <location evidence="11">Mitochondrion outer membrane</location>
    </subcellularLocation>
</comment>
<dbReference type="STRING" id="341454.A0A4V3SIN7"/>
<dbReference type="Gene3D" id="3.50.50.60">
    <property type="entry name" value="FAD/NAD(P)-binding domain"/>
    <property type="match status" value="1"/>
</dbReference>
<dbReference type="HAMAP" id="MF_01971">
    <property type="entry name" value="Kynurenine_monooxygenase"/>
    <property type="match status" value="1"/>
</dbReference>
<keyword evidence="9 11" id="KW-0496">Mitochondrion</keyword>
<evidence type="ECO:0000313" key="14">
    <source>
        <dbReference type="Proteomes" id="UP000298138"/>
    </source>
</evidence>
<evidence type="ECO:0000256" key="11">
    <source>
        <dbReference type="HAMAP-Rule" id="MF_03018"/>
    </source>
</evidence>
<keyword evidence="14" id="KW-1185">Reference proteome</keyword>
<dbReference type="SUPFAM" id="SSF51905">
    <property type="entry name" value="FAD/NAD(P)-binding domain"/>
    <property type="match status" value="1"/>
</dbReference>
<evidence type="ECO:0000256" key="7">
    <source>
        <dbReference type="ARBA" id="ARBA00023002"/>
    </source>
</evidence>
<comment type="similarity">
    <text evidence="11">Belongs to the aromatic-ring hydroxylase family. KMO subfamily.</text>
</comment>
<dbReference type="InterPro" id="IPR002938">
    <property type="entry name" value="FAD-bd"/>
</dbReference>
<evidence type="ECO:0000256" key="10">
    <source>
        <dbReference type="ARBA" id="ARBA00047818"/>
    </source>
</evidence>
<dbReference type="PANTHER" id="PTHR46028:SF2">
    <property type="entry name" value="KYNURENINE 3-MONOOXYGENASE"/>
    <property type="match status" value="1"/>
</dbReference>
<dbReference type="EMBL" id="ML220122">
    <property type="protein sequence ID" value="TGZ80895.1"/>
    <property type="molecule type" value="Genomic_DNA"/>
</dbReference>
<keyword evidence="8 11" id="KW-0503">Monooxygenase</keyword>
<dbReference type="GO" id="GO:0006569">
    <property type="term" value="P:L-tryptophan catabolic process"/>
    <property type="evidence" value="ECO:0007669"/>
    <property type="project" value="UniProtKB-UniRule"/>
</dbReference>
<comment type="function">
    <text evidence="11">Catalyzes the hydroxylation of L-kynurenine (L-Kyn) to form 3-hydroxy-L-kynurenine (L-3OHKyn). Required for synthesis of quinolinic acid.</text>
</comment>
<keyword evidence="4 11" id="KW-1000">Mitochondrion outer membrane</keyword>
<dbReference type="UniPathway" id="UPA00253">
    <property type="reaction ID" value="UER00328"/>
</dbReference>
<dbReference type="InParanoid" id="A0A4V3SIN7"/>
<keyword evidence="11" id="KW-0472">Membrane</keyword>
<accession>A0A4V3SIN7</accession>
<evidence type="ECO:0000313" key="13">
    <source>
        <dbReference type="EMBL" id="TGZ80895.1"/>
    </source>
</evidence>
<evidence type="ECO:0000256" key="8">
    <source>
        <dbReference type="ARBA" id="ARBA00023033"/>
    </source>
</evidence>
<protein>
    <recommendedName>
        <fullName evidence="11">Kynurenine 3-monooxygenase</fullName>
        <ecNumber evidence="11">1.14.13.9</ecNumber>
    </recommendedName>
    <alternativeName>
        <fullName evidence="11">Biosynthesis of nicotinic acid protein 4</fullName>
    </alternativeName>
    <alternativeName>
        <fullName evidence="11">Kynurenine 3-hydroxylase</fullName>
    </alternativeName>
</protein>
<evidence type="ECO:0000256" key="1">
    <source>
        <dbReference type="ARBA" id="ARBA00001974"/>
    </source>
</evidence>
<dbReference type="GO" id="GO:0071949">
    <property type="term" value="F:FAD binding"/>
    <property type="evidence" value="ECO:0007669"/>
    <property type="project" value="InterPro"/>
</dbReference>
<dbReference type="OrthoDB" id="10053569at2759"/>
<evidence type="ECO:0000256" key="6">
    <source>
        <dbReference type="ARBA" id="ARBA00022857"/>
    </source>
</evidence>
<comment type="cofactor">
    <cofactor evidence="1 11">
        <name>FAD</name>
        <dbReference type="ChEBI" id="CHEBI:57692"/>
    </cofactor>
</comment>
<dbReference type="PANTHER" id="PTHR46028">
    <property type="entry name" value="KYNURENINE 3-MONOOXYGENASE"/>
    <property type="match status" value="1"/>
</dbReference>
<dbReference type="GO" id="GO:0034354">
    <property type="term" value="P:'de novo' NAD+ biosynthetic process from L-tryptophan"/>
    <property type="evidence" value="ECO:0007669"/>
    <property type="project" value="UniProtKB-UniRule"/>
</dbReference>
<dbReference type="Pfam" id="PF01494">
    <property type="entry name" value="FAD_binding_3"/>
    <property type="match status" value="1"/>
</dbReference>
<proteinExistence type="inferred from homology"/>
<name>A0A4V3SIN7_9PEZI</name>
<dbReference type="InterPro" id="IPR027545">
    <property type="entry name" value="Kynurenine_monooxygenase"/>
</dbReference>
<dbReference type="GO" id="GO:0070189">
    <property type="term" value="P:kynurenine metabolic process"/>
    <property type="evidence" value="ECO:0007669"/>
    <property type="project" value="TreeGrafter"/>
</dbReference>
<dbReference type="Proteomes" id="UP000298138">
    <property type="component" value="Unassembled WGS sequence"/>
</dbReference>
<dbReference type="InterPro" id="IPR036188">
    <property type="entry name" value="FAD/NAD-bd_sf"/>
</dbReference>
<evidence type="ECO:0000256" key="9">
    <source>
        <dbReference type="ARBA" id="ARBA00023128"/>
    </source>
</evidence>
<dbReference type="FunFam" id="3.50.50.60:FF:000129">
    <property type="entry name" value="Kynurenine 3-monooxygenase"/>
    <property type="match status" value="1"/>
</dbReference>
<comment type="catalytic activity">
    <reaction evidence="10 11">
        <text>L-kynurenine + NADPH + O2 + H(+) = 3-hydroxy-L-kynurenine + NADP(+) + H2O</text>
        <dbReference type="Rhea" id="RHEA:20545"/>
        <dbReference type="ChEBI" id="CHEBI:15377"/>
        <dbReference type="ChEBI" id="CHEBI:15378"/>
        <dbReference type="ChEBI" id="CHEBI:15379"/>
        <dbReference type="ChEBI" id="CHEBI:57783"/>
        <dbReference type="ChEBI" id="CHEBI:57959"/>
        <dbReference type="ChEBI" id="CHEBI:58125"/>
        <dbReference type="ChEBI" id="CHEBI:58349"/>
        <dbReference type="EC" id="1.14.13.9"/>
    </reaction>
</comment>
<dbReference type="GO" id="GO:0004502">
    <property type="term" value="F:kynurenine 3-monooxygenase activity"/>
    <property type="evidence" value="ECO:0007669"/>
    <property type="project" value="UniProtKB-UniRule"/>
</dbReference>
<sequence>MAAGASSTPATGAPAKKVLVVGAGPVGALVGLYFSYDGWDVEIYERRGDLRDAAERAAGIGKSINLALSERGITGLRNIGDGGALLDKVLEQTIPMPARMIHSGKVGEEGDAQPYDGVFGRYIRSADRAELSCQMLDALDERENVKLCFGERLVRMKLDTEDGPEAIFIKKGSGEEHKVKADLIVGADGAFSTVRYQMQRYVKQYYEQTYIPTLWCEFTIPPTASGDFAIPPNYLHIWPKQTYMFIAIPSMDKSFTCTLFMPELMFATLTTPSDVITFFRENFADVVELLGEESLVEQYFMNQHLPLVSIRTTPYHYKDRCVIVGDSAHAMVPFYGQGMNAGFESVRILHEHLAANPGDIRAALQQYSEFRVRDAWAIVELAMQNYDEMRSGVTKRGYRLRKWVQESLMRWAPWLGVETLYSMVSFGNGRYSEVLRKAKMQGIVEERVMIGIVAWVVGLLGWRVGVARAAVTGAKTFWRTLRW</sequence>